<keyword evidence="4" id="KW-1185">Reference proteome</keyword>
<name>A0A506UA06_9HYPH</name>
<sequence>MRQSCKGVVRSSYGYAATGFPADRCESSERGQSMEDRLMFARRPNAFPAAAICAVLCGAAFVCAPHAARSADKEQRAEFLGAIVLPDAAEDADTRIGGLSGITYDATEGDWLFVSDDKNEYGPPRLYRARVLMDHGHLAGVRFTDVLELESADNGWISDMEAVASEGGTLLVTTEGNWPEHEQNRVLAISPKGAVGKSLPLPESLKIDFDARTGPRDNKGLEAMALGDGSRTLWLGLEAPRTQDGALPTPDHGAMTRILKLDRATGKEEASYAYPLEPLAKAPAQGKVADGPGLDEIAAVDATHLLTMERSWVEGDTNYVQVYMVDTARASDVSGQTLLDDDAIEPVEKHLLVDLNALSIPMDNYEGLALGPKLADGRRLMLICSDNNFNKHQKTIVAAFAVDVDTTQQ</sequence>
<dbReference type="OrthoDB" id="9798539at2"/>
<organism evidence="3 4">
    <name type="scientific">Pararhizobium mangrovi</name>
    <dbReference type="NCBI Taxonomy" id="2590452"/>
    <lineage>
        <taxon>Bacteria</taxon>
        <taxon>Pseudomonadati</taxon>
        <taxon>Pseudomonadota</taxon>
        <taxon>Alphaproteobacteria</taxon>
        <taxon>Hyphomicrobiales</taxon>
        <taxon>Rhizobiaceae</taxon>
        <taxon>Rhizobium/Agrobacterium group</taxon>
        <taxon>Pararhizobium</taxon>
    </lineage>
</organism>
<dbReference type="InterPro" id="IPR027372">
    <property type="entry name" value="Phytase-like_dom"/>
</dbReference>
<protein>
    <submittedName>
        <fullName evidence="3">Esterase-like activity of phytase family protein</fullName>
    </submittedName>
</protein>
<comment type="caution">
    <text evidence="3">The sequence shown here is derived from an EMBL/GenBank/DDBJ whole genome shotgun (WGS) entry which is preliminary data.</text>
</comment>
<reference evidence="3 4" key="1">
    <citation type="submission" date="2019-06" db="EMBL/GenBank/DDBJ databases">
        <authorList>
            <person name="Li M."/>
        </authorList>
    </citation>
    <scope>NUCLEOTIDE SEQUENCE [LARGE SCALE GENOMIC DNA]</scope>
    <source>
        <strain evidence="3 4">BGMRC6574</strain>
    </source>
</reference>
<proteinExistence type="predicted"/>
<evidence type="ECO:0000313" key="4">
    <source>
        <dbReference type="Proteomes" id="UP000320314"/>
    </source>
</evidence>
<keyword evidence="1" id="KW-0812">Transmembrane</keyword>
<dbReference type="PANTHER" id="PTHR37957">
    <property type="entry name" value="BLR7070 PROTEIN"/>
    <property type="match status" value="1"/>
</dbReference>
<dbReference type="Pfam" id="PF13449">
    <property type="entry name" value="Phytase-like"/>
    <property type="match status" value="1"/>
</dbReference>
<evidence type="ECO:0000313" key="3">
    <source>
        <dbReference type="EMBL" id="TPW30368.1"/>
    </source>
</evidence>
<keyword evidence="1" id="KW-1133">Transmembrane helix</keyword>
<evidence type="ECO:0000259" key="2">
    <source>
        <dbReference type="Pfam" id="PF13449"/>
    </source>
</evidence>
<gene>
    <name evidence="3" type="ORF">FJU11_05000</name>
</gene>
<dbReference type="Proteomes" id="UP000320314">
    <property type="component" value="Unassembled WGS sequence"/>
</dbReference>
<evidence type="ECO:0000256" key="1">
    <source>
        <dbReference type="SAM" id="Phobius"/>
    </source>
</evidence>
<dbReference type="AlphaFoldDB" id="A0A506UA06"/>
<feature type="transmembrane region" description="Helical" evidence="1">
    <location>
        <begin position="46"/>
        <end position="68"/>
    </location>
</feature>
<dbReference type="PANTHER" id="PTHR37957:SF1">
    <property type="entry name" value="PHYTASE-LIKE DOMAIN-CONTAINING PROTEIN"/>
    <property type="match status" value="1"/>
</dbReference>
<dbReference type="EMBL" id="VHLH01000006">
    <property type="protein sequence ID" value="TPW30368.1"/>
    <property type="molecule type" value="Genomic_DNA"/>
</dbReference>
<keyword evidence="1" id="KW-0472">Membrane</keyword>
<feature type="domain" description="Phytase-like" evidence="2">
    <location>
        <begin position="94"/>
        <end position="389"/>
    </location>
</feature>
<accession>A0A506UA06</accession>